<evidence type="ECO:0000313" key="2">
    <source>
        <dbReference type="Proteomes" id="UP000235589"/>
    </source>
</evidence>
<dbReference type="Proteomes" id="UP000235589">
    <property type="component" value="Chromosome"/>
</dbReference>
<gene>
    <name evidence="1" type="ORF">B9O19_00011</name>
</gene>
<name>A0A2K9P0V6_9FIRM</name>
<keyword evidence="2" id="KW-1185">Reference proteome</keyword>
<proteinExistence type="predicted"/>
<dbReference type="AlphaFoldDB" id="A0A2K9P0V6"/>
<dbReference type="EMBL" id="CP020991">
    <property type="protein sequence ID" value="AUO18198.1"/>
    <property type="molecule type" value="Genomic_DNA"/>
</dbReference>
<sequence length="95" mass="11000">MKAVKSKNNSNNLVIPNFKREAEEPVFEKIKAEFIKNPKITVEREINGPFQDIIESKCNDDEVTLCYDYQFGLCPIRCTENNVDIIMNIINDVMD</sequence>
<evidence type="ECO:0000313" key="1">
    <source>
        <dbReference type="EMBL" id="AUO18198.1"/>
    </source>
</evidence>
<dbReference type="GeneID" id="98061445"/>
<organism evidence="1 2">
    <name type="scientific">Monoglobus pectinilyticus</name>
    <dbReference type="NCBI Taxonomy" id="1981510"/>
    <lineage>
        <taxon>Bacteria</taxon>
        <taxon>Bacillati</taxon>
        <taxon>Bacillota</taxon>
        <taxon>Clostridia</taxon>
        <taxon>Monoglobales</taxon>
        <taxon>Monoglobaceae</taxon>
        <taxon>Monoglobus</taxon>
    </lineage>
</organism>
<dbReference type="RefSeq" id="WP_102364557.1">
    <property type="nucleotide sequence ID" value="NZ_CP020991.1"/>
</dbReference>
<protein>
    <submittedName>
        <fullName evidence="1">Uncharacterized protein</fullName>
    </submittedName>
</protein>
<dbReference type="KEGG" id="mpec:B9O19_00011"/>
<reference evidence="1 2" key="1">
    <citation type="submission" date="2017-04" db="EMBL/GenBank/DDBJ databases">
        <title>Monoglobus pectinilyticus 14 draft genome.</title>
        <authorList>
            <person name="Kim C."/>
            <person name="Rosendale D.I."/>
            <person name="Kelly W.J."/>
            <person name="Tannock G.W."/>
            <person name="Patchett M.L."/>
            <person name="Jordens J.Z."/>
        </authorList>
    </citation>
    <scope>NUCLEOTIDE SEQUENCE [LARGE SCALE GENOMIC DNA]</scope>
    <source>
        <strain evidence="1 2">14</strain>
    </source>
</reference>
<accession>A0A2K9P0V6</accession>